<evidence type="ECO:0000313" key="3">
    <source>
        <dbReference type="Proteomes" id="UP001372338"/>
    </source>
</evidence>
<feature type="compositionally biased region" description="Basic and acidic residues" evidence="1">
    <location>
        <begin position="21"/>
        <end position="31"/>
    </location>
</feature>
<proteinExistence type="predicted"/>
<evidence type="ECO:0000313" key="2">
    <source>
        <dbReference type="EMBL" id="KAK7281822.1"/>
    </source>
</evidence>
<name>A0AAN9FSL0_CROPI</name>
<accession>A0AAN9FSL0</accession>
<gene>
    <name evidence="2" type="ORF">RIF29_10122</name>
</gene>
<reference evidence="2 3" key="1">
    <citation type="submission" date="2024-01" db="EMBL/GenBank/DDBJ databases">
        <title>The genomes of 5 underutilized Papilionoideae crops provide insights into root nodulation and disease resistanc.</title>
        <authorList>
            <person name="Yuan L."/>
        </authorList>
    </citation>
    <scope>NUCLEOTIDE SEQUENCE [LARGE SCALE GENOMIC DNA]</scope>
    <source>
        <strain evidence="2">ZHUSHIDOU_FW_LH</strain>
        <tissue evidence="2">Leaf</tissue>
    </source>
</reference>
<dbReference type="AlphaFoldDB" id="A0AAN9FSL0"/>
<dbReference type="EMBL" id="JAYWIO010000002">
    <property type="protein sequence ID" value="KAK7281822.1"/>
    <property type="molecule type" value="Genomic_DNA"/>
</dbReference>
<organism evidence="2 3">
    <name type="scientific">Crotalaria pallida</name>
    <name type="common">Smooth rattlebox</name>
    <name type="synonym">Crotalaria striata</name>
    <dbReference type="NCBI Taxonomy" id="3830"/>
    <lineage>
        <taxon>Eukaryota</taxon>
        <taxon>Viridiplantae</taxon>
        <taxon>Streptophyta</taxon>
        <taxon>Embryophyta</taxon>
        <taxon>Tracheophyta</taxon>
        <taxon>Spermatophyta</taxon>
        <taxon>Magnoliopsida</taxon>
        <taxon>eudicotyledons</taxon>
        <taxon>Gunneridae</taxon>
        <taxon>Pentapetalae</taxon>
        <taxon>rosids</taxon>
        <taxon>fabids</taxon>
        <taxon>Fabales</taxon>
        <taxon>Fabaceae</taxon>
        <taxon>Papilionoideae</taxon>
        <taxon>50 kb inversion clade</taxon>
        <taxon>genistoids sensu lato</taxon>
        <taxon>core genistoids</taxon>
        <taxon>Crotalarieae</taxon>
        <taxon>Crotalaria</taxon>
    </lineage>
</organism>
<keyword evidence="3" id="KW-1185">Reference proteome</keyword>
<protein>
    <submittedName>
        <fullName evidence="2">Uncharacterized protein</fullName>
    </submittedName>
</protein>
<feature type="region of interest" description="Disordered" evidence="1">
    <location>
        <begin position="1"/>
        <end position="31"/>
    </location>
</feature>
<evidence type="ECO:0000256" key="1">
    <source>
        <dbReference type="SAM" id="MobiDB-lite"/>
    </source>
</evidence>
<sequence>MAAHGFEESTPSIDGPQDEIALGKDDDGETSRSLEYCCRQNELHKWCTDVVGTGSNTVSYEEKVQYEERKNSTVVDGMKRTSIDNEEMTTQAASSSRTRGECKRDKKLHPLAFNRKV</sequence>
<comment type="caution">
    <text evidence="2">The sequence shown here is derived from an EMBL/GenBank/DDBJ whole genome shotgun (WGS) entry which is preliminary data.</text>
</comment>
<dbReference type="Proteomes" id="UP001372338">
    <property type="component" value="Unassembled WGS sequence"/>
</dbReference>